<dbReference type="InterPro" id="IPR024079">
    <property type="entry name" value="MetalloPept_cat_dom_sf"/>
</dbReference>
<comment type="caution">
    <text evidence="1">Lacks conserved residue(s) required for the propagation of feature annotation.</text>
</comment>
<feature type="domain" description="Peptidase M12A" evidence="3">
    <location>
        <begin position="114"/>
        <end position="349"/>
    </location>
</feature>
<dbReference type="Gene3D" id="3.40.390.10">
    <property type="entry name" value="Collagenase (Catalytic Domain)"/>
    <property type="match status" value="1"/>
</dbReference>
<reference evidence="4" key="1">
    <citation type="journal article" date="2020" name="Stud. Mycol.">
        <title>101 Dothideomycetes genomes: a test case for predicting lifestyles and emergence of pathogens.</title>
        <authorList>
            <person name="Haridas S."/>
            <person name="Albert R."/>
            <person name="Binder M."/>
            <person name="Bloem J."/>
            <person name="Labutti K."/>
            <person name="Salamov A."/>
            <person name="Andreopoulos B."/>
            <person name="Baker S."/>
            <person name="Barry K."/>
            <person name="Bills G."/>
            <person name="Bluhm B."/>
            <person name="Cannon C."/>
            <person name="Castanera R."/>
            <person name="Culley D."/>
            <person name="Daum C."/>
            <person name="Ezra D."/>
            <person name="Gonzalez J."/>
            <person name="Henrissat B."/>
            <person name="Kuo A."/>
            <person name="Liang C."/>
            <person name="Lipzen A."/>
            <person name="Lutzoni F."/>
            <person name="Magnuson J."/>
            <person name="Mondo S."/>
            <person name="Nolan M."/>
            <person name="Ohm R."/>
            <person name="Pangilinan J."/>
            <person name="Park H.-J."/>
            <person name="Ramirez L."/>
            <person name="Alfaro M."/>
            <person name="Sun H."/>
            <person name="Tritt A."/>
            <person name="Yoshinaga Y."/>
            <person name="Zwiers L.-H."/>
            <person name="Turgeon B."/>
            <person name="Goodwin S."/>
            <person name="Spatafora J."/>
            <person name="Crous P."/>
            <person name="Grigoriev I."/>
        </authorList>
    </citation>
    <scope>NUCLEOTIDE SEQUENCE</scope>
    <source>
        <strain evidence="4">CBS 269.34</strain>
    </source>
</reference>
<dbReference type="AlphaFoldDB" id="A0A6A6R868"/>
<evidence type="ECO:0000313" key="5">
    <source>
        <dbReference type="Proteomes" id="UP000799750"/>
    </source>
</evidence>
<sequence>MFPSFSTIILSLVGLHLGLSSAAPGIYPWMMERSSYNDASPLCPTNKNATILTINDEFYGLRNVTYFDGHNGLAVIDGDVIYGPVASLLANQVHGNGTYSNGTLSNGTESHYKRAFSVKNTWPDAKIRYKFTSDQVQTTLQAIIDDAINRWHAGAPYITFERVFPNSADGMAGVLTIAANDCGGCNANIGYYPNSALWMNLQQGCSNIGGWCGASEAAHEFGHVLGLLHEHQRPNREGTVHFQCENLNPTCPNGVTMPPGVTCCSGAAIPAGCCGNLGNFNVLTAPNLDSRGIYDVNSIMEYRADAFALPGTLTITPVNPNVIVPASNVANPDTIDFNRVCKMYGGNCPKAIECRNLGCPTSCRPTLKCTNNPRCHSEFPPDCCFPGVDEGDLSCAAKKLQCARKGCGFLNA</sequence>
<dbReference type="PANTHER" id="PTHR10127">
    <property type="entry name" value="DISCOIDIN, CUB, EGF, LAMININ , AND ZINC METALLOPROTEASE DOMAIN CONTAINING"/>
    <property type="match status" value="1"/>
</dbReference>
<dbReference type="GO" id="GO:0006508">
    <property type="term" value="P:proteolysis"/>
    <property type="evidence" value="ECO:0007669"/>
    <property type="project" value="UniProtKB-KW"/>
</dbReference>
<evidence type="ECO:0000259" key="3">
    <source>
        <dbReference type="PROSITE" id="PS51864"/>
    </source>
</evidence>
<dbReference type="Proteomes" id="UP000799750">
    <property type="component" value="Unassembled WGS sequence"/>
</dbReference>
<accession>A0A6A6R868</accession>
<organism evidence="4 5">
    <name type="scientific">Lophium mytilinum</name>
    <dbReference type="NCBI Taxonomy" id="390894"/>
    <lineage>
        <taxon>Eukaryota</taxon>
        <taxon>Fungi</taxon>
        <taxon>Dikarya</taxon>
        <taxon>Ascomycota</taxon>
        <taxon>Pezizomycotina</taxon>
        <taxon>Dothideomycetes</taxon>
        <taxon>Pleosporomycetidae</taxon>
        <taxon>Mytilinidiales</taxon>
        <taxon>Mytilinidiaceae</taxon>
        <taxon>Lophium</taxon>
    </lineage>
</organism>
<dbReference type="PROSITE" id="PS51864">
    <property type="entry name" value="ASTACIN"/>
    <property type="match status" value="1"/>
</dbReference>
<feature type="active site" evidence="1">
    <location>
        <position position="220"/>
    </location>
</feature>
<dbReference type="Pfam" id="PF01400">
    <property type="entry name" value="Astacin"/>
    <property type="match status" value="1"/>
</dbReference>
<feature type="binding site" evidence="1">
    <location>
        <position position="219"/>
    </location>
    <ligand>
        <name>Zn(2+)</name>
        <dbReference type="ChEBI" id="CHEBI:29105"/>
        <note>catalytic</note>
    </ligand>
</feature>
<feature type="binding site" evidence="1">
    <location>
        <position position="223"/>
    </location>
    <ligand>
        <name>Zn(2+)</name>
        <dbReference type="ChEBI" id="CHEBI:29105"/>
        <note>catalytic</note>
    </ligand>
</feature>
<dbReference type="OrthoDB" id="291007at2759"/>
<keyword evidence="1" id="KW-0482">Metalloprotease</keyword>
<dbReference type="SUPFAM" id="SSF55486">
    <property type="entry name" value="Metalloproteases ('zincins'), catalytic domain"/>
    <property type="match status" value="1"/>
</dbReference>
<evidence type="ECO:0000256" key="1">
    <source>
        <dbReference type="PROSITE-ProRule" id="PRU01211"/>
    </source>
</evidence>
<comment type="cofactor">
    <cofactor evidence="1">
        <name>Zn(2+)</name>
        <dbReference type="ChEBI" id="CHEBI:29105"/>
    </cofactor>
    <text evidence="1">Binds 1 zinc ion per subunit.</text>
</comment>
<feature type="binding site" evidence="1">
    <location>
        <position position="229"/>
    </location>
    <ligand>
        <name>Zn(2+)</name>
        <dbReference type="ChEBI" id="CHEBI:29105"/>
        <note>catalytic</note>
    </ligand>
</feature>
<keyword evidence="1" id="KW-0479">Metal-binding</keyword>
<dbReference type="GO" id="GO:0004222">
    <property type="term" value="F:metalloendopeptidase activity"/>
    <property type="evidence" value="ECO:0007669"/>
    <property type="project" value="UniProtKB-UniRule"/>
</dbReference>
<dbReference type="GO" id="GO:0008270">
    <property type="term" value="F:zinc ion binding"/>
    <property type="evidence" value="ECO:0007669"/>
    <property type="project" value="UniProtKB-UniRule"/>
</dbReference>
<dbReference type="InterPro" id="IPR006026">
    <property type="entry name" value="Peptidase_Metallo"/>
</dbReference>
<gene>
    <name evidence="4" type="ORF">BU16DRAFT_259288</name>
</gene>
<feature type="chain" id="PRO_5025618991" evidence="2">
    <location>
        <begin position="23"/>
        <end position="412"/>
    </location>
</feature>
<evidence type="ECO:0000313" key="4">
    <source>
        <dbReference type="EMBL" id="KAF2500809.1"/>
    </source>
</evidence>
<dbReference type="InterPro" id="IPR001506">
    <property type="entry name" value="Peptidase_M12A"/>
</dbReference>
<dbReference type="PANTHER" id="PTHR10127:SF850">
    <property type="entry name" value="METALLOENDOPEPTIDASE"/>
    <property type="match status" value="1"/>
</dbReference>
<keyword evidence="1" id="KW-0862">Zinc</keyword>
<evidence type="ECO:0000256" key="2">
    <source>
        <dbReference type="SAM" id="SignalP"/>
    </source>
</evidence>
<keyword evidence="1" id="KW-0378">Hydrolase</keyword>
<proteinExistence type="predicted"/>
<protein>
    <submittedName>
        <fullName evidence="4">Zincin</fullName>
    </submittedName>
</protein>
<name>A0A6A6R868_9PEZI</name>
<keyword evidence="2" id="KW-0732">Signal</keyword>
<keyword evidence="5" id="KW-1185">Reference proteome</keyword>
<keyword evidence="1" id="KW-0645">Protease</keyword>
<dbReference type="SMART" id="SM00235">
    <property type="entry name" value="ZnMc"/>
    <property type="match status" value="1"/>
</dbReference>
<feature type="signal peptide" evidence="2">
    <location>
        <begin position="1"/>
        <end position="22"/>
    </location>
</feature>
<dbReference type="EMBL" id="MU004183">
    <property type="protein sequence ID" value="KAF2500809.1"/>
    <property type="molecule type" value="Genomic_DNA"/>
</dbReference>